<organism evidence="17 18">
    <name type="scientific">Alteromonas alba</name>
    <dbReference type="NCBI Taxonomy" id="2079529"/>
    <lineage>
        <taxon>Bacteria</taxon>
        <taxon>Pseudomonadati</taxon>
        <taxon>Pseudomonadota</taxon>
        <taxon>Gammaproteobacteria</taxon>
        <taxon>Alteromonadales</taxon>
        <taxon>Alteromonadaceae</taxon>
        <taxon>Alteromonas/Salinimonas group</taxon>
        <taxon>Alteromonas</taxon>
    </lineage>
</organism>
<dbReference type="FunFam" id="2.40.50.100:FF:000003">
    <property type="entry name" value="Acetyl-CoA carboxylase biotin carboxyl carrier protein"/>
    <property type="match status" value="1"/>
</dbReference>
<dbReference type="SUPFAM" id="SSF52440">
    <property type="entry name" value="PreATP-grasp domain"/>
    <property type="match status" value="1"/>
</dbReference>
<evidence type="ECO:0000256" key="9">
    <source>
        <dbReference type="ARBA" id="ARBA00022946"/>
    </source>
</evidence>
<evidence type="ECO:0000313" key="18">
    <source>
        <dbReference type="Proteomes" id="UP000238949"/>
    </source>
</evidence>
<dbReference type="EMBL" id="PVNP01000192">
    <property type="protein sequence ID" value="PRO72158.1"/>
    <property type="molecule type" value="Genomic_DNA"/>
</dbReference>
<evidence type="ECO:0000259" key="14">
    <source>
        <dbReference type="PROSITE" id="PS50968"/>
    </source>
</evidence>
<dbReference type="SUPFAM" id="SSF51246">
    <property type="entry name" value="Rudiment single hybrid motif"/>
    <property type="match status" value="1"/>
</dbReference>
<dbReference type="InterPro" id="IPR005481">
    <property type="entry name" value="BC-like_N"/>
</dbReference>
<evidence type="ECO:0000256" key="6">
    <source>
        <dbReference type="ARBA" id="ARBA00022598"/>
    </source>
</evidence>
<dbReference type="Pfam" id="PF00364">
    <property type="entry name" value="Biotin_lipoyl"/>
    <property type="match status" value="1"/>
</dbReference>
<dbReference type="InterPro" id="IPR016185">
    <property type="entry name" value="PreATP-grasp_dom_sf"/>
</dbReference>
<keyword evidence="9" id="KW-0809">Transit peptide</keyword>
<evidence type="ECO:0000259" key="15">
    <source>
        <dbReference type="PROSITE" id="PS50975"/>
    </source>
</evidence>
<dbReference type="Pfam" id="PF00289">
    <property type="entry name" value="Biotin_carb_N"/>
    <property type="match status" value="1"/>
</dbReference>
<dbReference type="AlphaFoldDB" id="A0A2S9V6U8"/>
<dbReference type="InterPro" id="IPR005482">
    <property type="entry name" value="Biotin_COase_C"/>
</dbReference>
<dbReference type="PROSITE" id="PS50979">
    <property type="entry name" value="BC"/>
    <property type="match status" value="1"/>
</dbReference>
<dbReference type="InterPro" id="IPR011761">
    <property type="entry name" value="ATP-grasp"/>
</dbReference>
<dbReference type="NCBIfam" id="NF006367">
    <property type="entry name" value="PRK08591.1"/>
    <property type="match status" value="1"/>
</dbReference>
<evidence type="ECO:0000256" key="3">
    <source>
        <dbReference type="ARBA" id="ARBA00004956"/>
    </source>
</evidence>
<comment type="cofactor">
    <cofactor evidence="1">
        <name>biotin</name>
        <dbReference type="ChEBI" id="CHEBI:57586"/>
    </cofactor>
</comment>
<keyword evidence="6" id="KW-0436">Ligase</keyword>
<evidence type="ECO:0000256" key="2">
    <source>
        <dbReference type="ARBA" id="ARBA00003761"/>
    </source>
</evidence>
<dbReference type="GO" id="GO:0046872">
    <property type="term" value="F:metal ion binding"/>
    <property type="evidence" value="ECO:0007669"/>
    <property type="project" value="InterPro"/>
</dbReference>
<dbReference type="Pfam" id="PF02785">
    <property type="entry name" value="Biotin_carb_C"/>
    <property type="match status" value="1"/>
</dbReference>
<dbReference type="PROSITE" id="PS00866">
    <property type="entry name" value="CPSASE_1"/>
    <property type="match status" value="1"/>
</dbReference>
<evidence type="ECO:0000256" key="7">
    <source>
        <dbReference type="ARBA" id="ARBA00022741"/>
    </source>
</evidence>
<dbReference type="FunFam" id="3.30.1490.20:FF:000003">
    <property type="entry name" value="acetyl-CoA carboxylase isoform X1"/>
    <property type="match status" value="1"/>
</dbReference>
<keyword evidence="8 13" id="KW-0067">ATP-binding</keyword>
<dbReference type="PROSITE" id="PS50968">
    <property type="entry name" value="BIOTINYL_LIPOYL"/>
    <property type="match status" value="1"/>
</dbReference>
<dbReference type="PROSITE" id="PS00867">
    <property type="entry name" value="CPSASE_2"/>
    <property type="match status" value="1"/>
</dbReference>
<dbReference type="PROSITE" id="PS00188">
    <property type="entry name" value="BIOTIN"/>
    <property type="match status" value="1"/>
</dbReference>
<dbReference type="InterPro" id="IPR000089">
    <property type="entry name" value="Biotin_lipoyl"/>
</dbReference>
<dbReference type="Gene3D" id="3.30.470.20">
    <property type="entry name" value="ATP-grasp fold, B domain"/>
    <property type="match status" value="1"/>
</dbReference>
<sequence>MSVTNNIKKVLIANRGEIACRIIATARQQHIRSVAVYSEADQHAMHVKQADEAVAIGPAPASQSYLVQDKIIAAAKQCGADAIHPGYGFLSENATFAKRCEQEGIIFIGPPASAIEAMGSKSRAKQIMEDAGVPLVPGYHGDEQSAEYLLSEARRIGFPVMLKAAAGGGGKGMRQVLTEAGFQEALDAAKREAKASFDDDLMLVEKFLTEPRHVEIQVFCDQHGNGVYLFDRDCSVQRRHQKIIEEAPAPGISDTVRQQMGESALAAAKAINYVGAGTVEFLLDGDDFYFMEMNTRLQVEHPVTEMVSGEDLVSWQLAVAAGQPLPKTQQQLRCSGHAFEVRLYAEDPDNEFLPSTGLLKRLRFPAEGDGVRVDTGFTEGDTVSVHYDPMLAKLITYSDNREKALAKMLNCLEQTRVTGVTTNLPYVHRVLENADFAAARLTVHFIAEHSEALVPRAFNTDYLPAMAFCLFKTMQSDSAPLTDEGLKGFRLNHQRQYYLSVQCQGKAYLLLVTANDGQLSVTCEDAHWQVSGDWHNETLNLTVDNYQRRYTVCPDSADGWVLFDGASALPFTLQRPDFGQHEDAHENECVAPMNGTVVKLLVEPDSKVTKGTSLLILEAMKMEHNVKAPADGEVAQFYYQAGDMVDGGTALLEFVADE</sequence>
<evidence type="ECO:0000256" key="5">
    <source>
        <dbReference type="ARBA" id="ARBA00017242"/>
    </source>
</evidence>
<gene>
    <name evidence="17" type="ORF">C6Y40_18445</name>
</gene>
<dbReference type="Pfam" id="PF02786">
    <property type="entry name" value="CPSase_L_D2"/>
    <property type="match status" value="1"/>
</dbReference>
<feature type="domain" description="Biotin carboxylation" evidence="16">
    <location>
        <begin position="6"/>
        <end position="451"/>
    </location>
</feature>
<dbReference type="SUPFAM" id="SSF56059">
    <property type="entry name" value="Glutathione synthetase ATP-binding domain-like"/>
    <property type="match status" value="1"/>
</dbReference>
<dbReference type="Gene3D" id="2.40.50.100">
    <property type="match status" value="1"/>
</dbReference>
<dbReference type="InterPro" id="IPR005479">
    <property type="entry name" value="CPAse_ATP-bd"/>
</dbReference>
<evidence type="ECO:0000256" key="10">
    <source>
        <dbReference type="ARBA" id="ARBA00023267"/>
    </source>
</evidence>
<keyword evidence="18" id="KW-1185">Reference proteome</keyword>
<proteinExistence type="predicted"/>
<dbReference type="InterPro" id="IPR011053">
    <property type="entry name" value="Single_hybrid_motif"/>
</dbReference>
<keyword evidence="7 13" id="KW-0547">Nucleotide-binding</keyword>
<dbReference type="InterPro" id="IPR050856">
    <property type="entry name" value="Biotin_carboxylase_complex"/>
</dbReference>
<dbReference type="InterPro" id="IPR001882">
    <property type="entry name" value="Biotin_BS"/>
</dbReference>
<dbReference type="InterPro" id="IPR011054">
    <property type="entry name" value="Rudment_hybrid_motif"/>
</dbReference>
<name>A0A2S9V6U8_9ALTE</name>
<dbReference type="FunFam" id="3.40.50.20:FF:000010">
    <property type="entry name" value="Propionyl-CoA carboxylase subunit alpha"/>
    <property type="match status" value="1"/>
</dbReference>
<evidence type="ECO:0000256" key="8">
    <source>
        <dbReference type="ARBA" id="ARBA00022840"/>
    </source>
</evidence>
<evidence type="ECO:0000256" key="13">
    <source>
        <dbReference type="PROSITE-ProRule" id="PRU00409"/>
    </source>
</evidence>
<evidence type="ECO:0000256" key="11">
    <source>
        <dbReference type="ARBA" id="ARBA00033786"/>
    </source>
</evidence>
<comment type="caution">
    <text evidence="17">The sequence shown here is derived from an EMBL/GenBank/DDBJ whole genome shotgun (WGS) entry which is preliminary data.</text>
</comment>
<dbReference type="Proteomes" id="UP000238949">
    <property type="component" value="Unassembled WGS sequence"/>
</dbReference>
<dbReference type="PANTHER" id="PTHR18866:SF33">
    <property type="entry name" value="METHYLCROTONOYL-COA CARBOXYLASE SUBUNIT ALPHA, MITOCHONDRIAL-RELATED"/>
    <property type="match status" value="1"/>
</dbReference>
<dbReference type="GO" id="GO:0004075">
    <property type="term" value="F:biotin carboxylase activity"/>
    <property type="evidence" value="ECO:0007669"/>
    <property type="project" value="UniProtKB-EC"/>
</dbReference>
<dbReference type="PANTHER" id="PTHR18866">
    <property type="entry name" value="CARBOXYLASE:PYRUVATE/ACETYL-COA/PROPIONYL-COA CARBOXYLASE"/>
    <property type="match status" value="1"/>
</dbReference>
<protein>
    <recommendedName>
        <fullName evidence="5">Biotin carboxylase</fullName>
    </recommendedName>
    <alternativeName>
        <fullName evidence="11">Acetyl-coenzyme A carboxylase biotin carboxylase subunit A</fullName>
    </alternativeName>
</protein>
<feature type="domain" description="Lipoyl-binding" evidence="14">
    <location>
        <begin position="578"/>
        <end position="655"/>
    </location>
</feature>
<dbReference type="RefSeq" id="WP_105935871.1">
    <property type="nucleotide sequence ID" value="NZ_PVNP01000192.1"/>
</dbReference>
<comment type="subunit">
    <text evidence="4">Acetyl-CoA carboxylase is a heterohexamer of biotin carboxyl carrier protein, biotin carboxylase and the two subunits of carboxyl transferase in a 2:2 complex.</text>
</comment>
<dbReference type="SUPFAM" id="SSF51230">
    <property type="entry name" value="Single hybrid motif"/>
    <property type="match status" value="1"/>
</dbReference>
<evidence type="ECO:0000256" key="4">
    <source>
        <dbReference type="ARBA" id="ARBA00011750"/>
    </source>
</evidence>
<evidence type="ECO:0000256" key="12">
    <source>
        <dbReference type="ARBA" id="ARBA00048600"/>
    </source>
</evidence>
<dbReference type="OrthoDB" id="9763189at2"/>
<dbReference type="InterPro" id="IPR011764">
    <property type="entry name" value="Biotin_carboxylation_dom"/>
</dbReference>
<evidence type="ECO:0000256" key="1">
    <source>
        <dbReference type="ARBA" id="ARBA00001953"/>
    </source>
</evidence>
<dbReference type="FunFam" id="3.30.470.20:FF:000028">
    <property type="entry name" value="Methylcrotonoyl-CoA carboxylase subunit alpha, mitochondrial"/>
    <property type="match status" value="1"/>
</dbReference>
<accession>A0A2S9V6U8</accession>
<evidence type="ECO:0000259" key="16">
    <source>
        <dbReference type="PROSITE" id="PS50979"/>
    </source>
</evidence>
<reference evidence="18" key="1">
    <citation type="journal article" date="2020" name="Int. J. Syst. Evol. Microbiol.">
        <title>Alteromonas alba sp. nov., a marine bacterium isolated from the seawater of the West Pacific Ocean.</title>
        <authorList>
            <person name="Sun C."/>
            <person name="Wu Y.-H."/>
            <person name="Xamxidin M."/>
            <person name="Cheng H."/>
            <person name="Xu X.-W."/>
        </authorList>
    </citation>
    <scope>NUCLEOTIDE SEQUENCE [LARGE SCALE GENOMIC DNA]</scope>
    <source>
        <strain evidence="18">190</strain>
    </source>
</reference>
<comment type="function">
    <text evidence="2">This protein is a component of the acetyl coenzyme A carboxylase complex; first, biotin carboxylase catalyzes the carboxylation of the carrier protein and then the transcarboxylase transfers the carboxyl group to form malonyl-CoA.</text>
</comment>
<evidence type="ECO:0000313" key="17">
    <source>
        <dbReference type="EMBL" id="PRO72158.1"/>
    </source>
</evidence>
<dbReference type="SMART" id="SM00878">
    <property type="entry name" value="Biotin_carb_C"/>
    <property type="match status" value="1"/>
</dbReference>
<dbReference type="GO" id="GO:0005524">
    <property type="term" value="F:ATP binding"/>
    <property type="evidence" value="ECO:0007669"/>
    <property type="project" value="UniProtKB-UniRule"/>
</dbReference>
<comment type="pathway">
    <text evidence="3">Lipid metabolism; malonyl-CoA biosynthesis; malonyl-CoA from acetyl-CoA: step 1/1.</text>
</comment>
<keyword evidence="10" id="KW-0092">Biotin</keyword>
<dbReference type="CDD" id="cd06850">
    <property type="entry name" value="biotinyl_domain"/>
    <property type="match status" value="1"/>
</dbReference>
<comment type="catalytic activity">
    <reaction evidence="12">
        <text>N(6)-biotinyl-L-lysyl-[protein] + hydrogencarbonate + ATP = N(6)-carboxybiotinyl-L-lysyl-[protein] + ADP + phosphate + H(+)</text>
        <dbReference type="Rhea" id="RHEA:13501"/>
        <dbReference type="Rhea" id="RHEA-COMP:10505"/>
        <dbReference type="Rhea" id="RHEA-COMP:10506"/>
        <dbReference type="ChEBI" id="CHEBI:15378"/>
        <dbReference type="ChEBI" id="CHEBI:17544"/>
        <dbReference type="ChEBI" id="CHEBI:30616"/>
        <dbReference type="ChEBI" id="CHEBI:43474"/>
        <dbReference type="ChEBI" id="CHEBI:83144"/>
        <dbReference type="ChEBI" id="CHEBI:83145"/>
        <dbReference type="ChEBI" id="CHEBI:456216"/>
        <dbReference type="EC" id="6.3.4.14"/>
    </reaction>
</comment>
<feature type="domain" description="ATP-grasp" evidence="15">
    <location>
        <begin position="125"/>
        <end position="321"/>
    </location>
</feature>
<dbReference type="PROSITE" id="PS50975">
    <property type="entry name" value="ATP_GRASP"/>
    <property type="match status" value="1"/>
</dbReference>